<organism evidence="3 4">
    <name type="scientific">Caenorhabditis elegans</name>
    <dbReference type="NCBI Taxonomy" id="6239"/>
    <lineage>
        <taxon>Eukaryota</taxon>
        <taxon>Metazoa</taxon>
        <taxon>Ecdysozoa</taxon>
        <taxon>Nematoda</taxon>
        <taxon>Chromadorea</taxon>
        <taxon>Rhabditida</taxon>
        <taxon>Rhabditina</taxon>
        <taxon>Rhabditomorpha</taxon>
        <taxon>Rhabditoidea</taxon>
        <taxon>Rhabditidae</taxon>
        <taxon>Peloderinae</taxon>
        <taxon>Caenorhabditis</taxon>
    </lineage>
</organism>
<dbReference type="InterPro" id="IPR053315">
    <property type="entry name" value="Peptidase_C14A"/>
</dbReference>
<name>Q9TYP8_CAEEL</name>
<dbReference type="KEGG" id="cel:CELE_Y14H12B.2"/>
<dbReference type="InterPro" id="IPR006570">
    <property type="entry name" value="SPK_dom"/>
</dbReference>
<dbReference type="RefSeq" id="NP_494697.1">
    <property type="nucleotide sequence ID" value="NM_062296.5"/>
</dbReference>
<dbReference type="InParanoid" id="Q9TYP8"/>
<dbReference type="SMR" id="Q9TYP8"/>
<sequence length="414" mass="46610">MQDNKSSGRKVMKKRGKSAKAVDMSHFLDFLAKKSKNISRPLMLKDLFSAYKEEAGYPGTVATLRLKLRWDLAVKIPLAANFEDDEKAQMLFATSTSAKEEFLKRLREKATVDVDNLQRITYYKSTKLEFKGKHAKGNFADLSQRRSSSASNQSVAQSPPQLQQINSADLQEEEDEDEIIVIDQTSNPAINYPKMKQIAVKTEFQEPRIDYPPSDGSDTISVINVNAGYSLYCPQPAFYPNVDRSMFTAMGQMMTGVLQMQSQMMKEVLNRGSTSAPPPAAPETTSLRDFLDFVKVYVNTLNSAQMDEARRLIQNLLAVYRNIDKQIPLSKLRMGLATAKTMADMYSIDVADGASATTFFQFLEIYANTPNNSQFVTLCNDLKRKIEDLKGKDKKIPFHHLYNIIKTAVDLVAQ</sequence>
<evidence type="ECO:0000313" key="3">
    <source>
        <dbReference type="EMBL" id="CCD71679.1"/>
    </source>
</evidence>
<proteinExistence type="evidence at protein level"/>
<dbReference type="GeneID" id="173735"/>
<dbReference type="eggNOG" id="KOG1844">
    <property type="taxonomic scope" value="Eukaryota"/>
</dbReference>
<accession>Q9TYP8</accession>
<feature type="domain" description="SPK" evidence="2">
    <location>
        <begin position="23"/>
        <end position="132"/>
    </location>
</feature>
<dbReference type="PANTHER" id="PTHR23362">
    <property type="entry name" value="L-PLASTIN-RELATED"/>
    <property type="match status" value="1"/>
</dbReference>
<dbReference type="OrthoDB" id="5877798at2759"/>
<dbReference type="PIR" id="T33878">
    <property type="entry name" value="T33878"/>
</dbReference>
<feature type="compositionally biased region" description="Low complexity" evidence="1">
    <location>
        <begin position="145"/>
        <end position="161"/>
    </location>
</feature>
<dbReference type="EMBL" id="BX284602">
    <property type="protein sequence ID" value="CCD71679.1"/>
    <property type="molecule type" value="Genomic_DNA"/>
</dbReference>
<evidence type="ECO:0000313" key="4">
    <source>
        <dbReference type="Proteomes" id="UP000001940"/>
    </source>
</evidence>
<evidence type="ECO:0000313" key="5">
    <source>
        <dbReference type="WormBase" id="Y14H12B.2"/>
    </source>
</evidence>
<dbReference type="STRING" id="6239.Y14H12B.2.1"/>
<protein>
    <submittedName>
        <fullName evidence="3">SPK domain-containing protein</fullName>
    </submittedName>
</protein>
<dbReference type="PaxDb" id="6239-Y14H12B.2"/>
<feature type="region of interest" description="Disordered" evidence="1">
    <location>
        <begin position="143"/>
        <end position="162"/>
    </location>
</feature>
<evidence type="ECO:0000256" key="1">
    <source>
        <dbReference type="SAM" id="MobiDB-lite"/>
    </source>
</evidence>
<dbReference type="HOGENOM" id="CLU_534467_0_0_1"/>
<reference evidence="3 4" key="1">
    <citation type="journal article" date="1998" name="Science">
        <title>Genome sequence of the nematode C. elegans: a platform for investigating biology.</title>
        <authorList>
            <consortium name="The C. elegans sequencing consortium"/>
            <person name="Sulson J.E."/>
            <person name="Waterston R."/>
        </authorList>
    </citation>
    <scope>NUCLEOTIDE SEQUENCE [LARGE SCALE GENOMIC DNA]</scope>
    <source>
        <strain evidence="3 4">Bristol N2</strain>
    </source>
</reference>
<dbReference type="Proteomes" id="UP000001940">
    <property type="component" value="Chromosome II"/>
</dbReference>
<dbReference type="PeptideAtlas" id="Q9TYP8"/>
<dbReference type="FunCoup" id="Q9TYP8">
    <property type="interactions" value="1126"/>
</dbReference>
<evidence type="ECO:0000259" key="2">
    <source>
        <dbReference type="SMART" id="SM00583"/>
    </source>
</evidence>
<dbReference type="Bgee" id="WBGene00021192">
    <property type="expression patterns" value="Expressed in germ line (C elegans) and 3 other cell types or tissues"/>
</dbReference>
<keyword evidence="4" id="KW-1185">Reference proteome</keyword>
<dbReference type="OMA" id="TIRCAPM"/>
<dbReference type="PANTHER" id="PTHR23362:SF8">
    <property type="entry name" value="SPK DOMAIN-CONTAINING PROTEIN"/>
    <property type="match status" value="1"/>
</dbReference>
<evidence type="ECO:0007829" key="6">
    <source>
        <dbReference type="PeptideAtlas" id="Q9TYP8"/>
    </source>
</evidence>
<dbReference type="UCSC" id="Y14H12B.2">
    <property type="organism name" value="c. elegans"/>
</dbReference>
<keyword evidence="6" id="KW-1267">Proteomics identification</keyword>
<gene>
    <name evidence="3" type="ORF">CELE_Y14H12B.2</name>
    <name evidence="3 5" type="ORF">Y14H12B.2</name>
</gene>
<dbReference type="AlphaFoldDB" id="Q9TYP8"/>
<dbReference type="WormBase" id="Y14H12B.2">
    <property type="protein sequence ID" value="CE21366"/>
    <property type="gene ID" value="WBGene00021192"/>
</dbReference>
<dbReference type="AGR" id="WB:WBGene00021192"/>
<dbReference type="CTD" id="173735"/>
<dbReference type="Pfam" id="PF04435">
    <property type="entry name" value="SPK"/>
    <property type="match status" value="1"/>
</dbReference>
<dbReference type="SMART" id="SM00583">
    <property type="entry name" value="SPK"/>
    <property type="match status" value="1"/>
</dbReference>